<keyword evidence="10" id="KW-0804">Transcription</keyword>
<keyword evidence="8" id="KW-0238">DNA-binding</keyword>
<keyword evidence="5" id="KW-0227">DNA damage</keyword>
<dbReference type="GO" id="GO:0043916">
    <property type="term" value="F:DNA-7-methylguanine glycosylase activity"/>
    <property type="evidence" value="ECO:0007669"/>
    <property type="project" value="TreeGrafter"/>
</dbReference>
<dbReference type="Pfam" id="PF02805">
    <property type="entry name" value="Ada_Zn_binding"/>
    <property type="match status" value="1"/>
</dbReference>
<evidence type="ECO:0000256" key="3">
    <source>
        <dbReference type="ARBA" id="ARBA00022679"/>
    </source>
</evidence>
<keyword evidence="4" id="KW-0479">Metal-binding</keyword>
<evidence type="ECO:0000256" key="8">
    <source>
        <dbReference type="ARBA" id="ARBA00023125"/>
    </source>
</evidence>
<evidence type="ECO:0000256" key="10">
    <source>
        <dbReference type="ARBA" id="ARBA00023163"/>
    </source>
</evidence>
<dbReference type="SUPFAM" id="SSF55945">
    <property type="entry name" value="TATA-box binding protein-like"/>
    <property type="match status" value="1"/>
</dbReference>
<keyword evidence="14" id="KW-1185">Reference proteome</keyword>
<evidence type="ECO:0000256" key="6">
    <source>
        <dbReference type="ARBA" id="ARBA00022833"/>
    </source>
</evidence>
<evidence type="ECO:0000256" key="7">
    <source>
        <dbReference type="ARBA" id="ARBA00023015"/>
    </source>
</evidence>
<dbReference type="PROSITE" id="PS01124">
    <property type="entry name" value="HTH_ARAC_FAMILY_2"/>
    <property type="match status" value="1"/>
</dbReference>
<dbReference type="InterPro" id="IPR037046">
    <property type="entry name" value="AlkA_N_sf"/>
</dbReference>
<dbReference type="Proteomes" id="UP000245506">
    <property type="component" value="Unassembled WGS sequence"/>
</dbReference>
<dbReference type="GO" id="GO:0005737">
    <property type="term" value="C:cytoplasm"/>
    <property type="evidence" value="ECO:0007669"/>
    <property type="project" value="TreeGrafter"/>
</dbReference>
<dbReference type="InterPro" id="IPR023170">
    <property type="entry name" value="HhH_base_excis_C"/>
</dbReference>
<dbReference type="AlphaFoldDB" id="A0A317C479"/>
<keyword evidence="6" id="KW-0862">Zinc</keyword>
<dbReference type="Gene3D" id="1.10.10.60">
    <property type="entry name" value="Homeodomain-like"/>
    <property type="match status" value="2"/>
</dbReference>
<dbReference type="InterPro" id="IPR011257">
    <property type="entry name" value="DNA_glycosylase"/>
</dbReference>
<evidence type="ECO:0000256" key="2">
    <source>
        <dbReference type="ARBA" id="ARBA00022603"/>
    </source>
</evidence>
<dbReference type="GO" id="GO:0003700">
    <property type="term" value="F:DNA-binding transcription factor activity"/>
    <property type="evidence" value="ECO:0007669"/>
    <property type="project" value="InterPro"/>
</dbReference>
<comment type="cofactor">
    <cofactor evidence="1">
        <name>Zn(2+)</name>
        <dbReference type="ChEBI" id="CHEBI:29105"/>
    </cofactor>
</comment>
<protein>
    <submittedName>
        <fullName evidence="13">3-methyladenine DNA glycosylase</fullName>
    </submittedName>
</protein>
<dbReference type="PANTHER" id="PTHR43003:SF13">
    <property type="entry name" value="DNA-3-METHYLADENINE GLYCOSYLASE 2"/>
    <property type="match status" value="1"/>
</dbReference>
<dbReference type="GO" id="GO:0032131">
    <property type="term" value="F:alkylated DNA binding"/>
    <property type="evidence" value="ECO:0007669"/>
    <property type="project" value="TreeGrafter"/>
</dbReference>
<keyword evidence="11" id="KW-0234">DNA repair</keyword>
<dbReference type="Gene3D" id="3.40.10.10">
    <property type="entry name" value="DNA Methylphosphotriester Repair Domain"/>
    <property type="match status" value="1"/>
</dbReference>
<keyword evidence="2" id="KW-0489">Methyltransferase</keyword>
<dbReference type="FunFam" id="3.40.10.10:FF:000001">
    <property type="entry name" value="DNA-3-methyladenine glycosylase 2"/>
    <property type="match status" value="1"/>
</dbReference>
<keyword evidence="9" id="KW-0010">Activator</keyword>
<dbReference type="InterPro" id="IPR018062">
    <property type="entry name" value="HTH_AraC-typ_CS"/>
</dbReference>
<evidence type="ECO:0000256" key="1">
    <source>
        <dbReference type="ARBA" id="ARBA00001947"/>
    </source>
</evidence>
<keyword evidence="3" id="KW-0808">Transferase</keyword>
<dbReference type="InterPro" id="IPR035451">
    <property type="entry name" value="Ada-like_dom_sf"/>
</dbReference>
<dbReference type="InterPro" id="IPR009057">
    <property type="entry name" value="Homeodomain-like_sf"/>
</dbReference>
<dbReference type="GO" id="GO:0008270">
    <property type="term" value="F:zinc ion binding"/>
    <property type="evidence" value="ECO:0007669"/>
    <property type="project" value="InterPro"/>
</dbReference>
<dbReference type="Pfam" id="PF06029">
    <property type="entry name" value="AlkA_N"/>
    <property type="match status" value="1"/>
</dbReference>
<reference evidence="13 14" key="1">
    <citation type="submission" date="2018-05" db="EMBL/GenBank/DDBJ databases">
        <title>Leucothrix arctica sp. nov., isolated from Arctic seawater.</title>
        <authorList>
            <person name="Choi A."/>
            <person name="Baek K."/>
        </authorList>
    </citation>
    <scope>NUCLEOTIDE SEQUENCE [LARGE SCALE GENOMIC DNA]</scope>
    <source>
        <strain evidence="13 14">IMCC9719</strain>
    </source>
</reference>
<dbReference type="SUPFAM" id="SSF48150">
    <property type="entry name" value="DNA-glycosylase"/>
    <property type="match status" value="1"/>
</dbReference>
<organism evidence="13 14">
    <name type="scientific">Leucothrix arctica</name>
    <dbReference type="NCBI Taxonomy" id="1481894"/>
    <lineage>
        <taxon>Bacteria</taxon>
        <taxon>Pseudomonadati</taxon>
        <taxon>Pseudomonadota</taxon>
        <taxon>Gammaproteobacteria</taxon>
        <taxon>Thiotrichales</taxon>
        <taxon>Thiotrichaceae</taxon>
        <taxon>Leucothrix</taxon>
    </lineage>
</organism>
<dbReference type="InterPro" id="IPR051912">
    <property type="entry name" value="Alkylbase_DNA_Glycosylase/TA"/>
</dbReference>
<evidence type="ECO:0000256" key="9">
    <source>
        <dbReference type="ARBA" id="ARBA00023159"/>
    </source>
</evidence>
<dbReference type="PANTHER" id="PTHR43003">
    <property type="entry name" value="DNA-3-METHYLADENINE GLYCOSYLASE"/>
    <property type="match status" value="1"/>
</dbReference>
<comment type="caution">
    <text evidence="13">The sequence shown here is derived from an EMBL/GenBank/DDBJ whole genome shotgun (WGS) entry which is preliminary data.</text>
</comment>
<proteinExistence type="predicted"/>
<dbReference type="SUPFAM" id="SSF57884">
    <property type="entry name" value="Ada DNA repair protein, N-terminal domain (N-Ada 10)"/>
    <property type="match status" value="1"/>
</dbReference>
<dbReference type="GO" id="GO:0006307">
    <property type="term" value="P:DNA alkylation repair"/>
    <property type="evidence" value="ECO:0007669"/>
    <property type="project" value="TreeGrafter"/>
</dbReference>
<dbReference type="GO" id="GO:0006285">
    <property type="term" value="P:base-excision repair, AP site formation"/>
    <property type="evidence" value="ECO:0007669"/>
    <property type="project" value="TreeGrafter"/>
</dbReference>
<dbReference type="EMBL" id="QGKL01000042">
    <property type="protein sequence ID" value="PWQ93414.1"/>
    <property type="molecule type" value="Genomic_DNA"/>
</dbReference>
<sequence length="477" mass="53877">MLEADTTHHSTHLSGLTLEQCQSARLARDNRFDGRFFVAVKTTGIFCRPICPANLPKEANVEYFAKQVQALQSGYRPCLRCRPDSAPGSWAWKGVETTFQRAVNLIDQGELQSSNLPELSSRLGISDRYLRQLFQQYLGMSPKQYAQYQQLMFAKQLLHTSNMSIGDIAIASGFNSVRRFNDAFQKKLKLTPSDTRKTTRADTNAADATVDKHLRLSYRPPFNWDHLLAFYRKRAIQSIEEVGEDYYARTFVSTHSQGWFKAELGAKNTLEITFDIDDITQLKHMVSQIRRLFDLDADIAVIEQHLQQTAIGPLMTSGLRIPGVWSAWEAGVRAIFGQQVSITAAITVLNGFVSSLDETEESGVASRRYFPTPTEIVNADFSVLRMPQTRKDTLKRFADYMVDHMDAPPEDWLALKGIGPWTVSYAKLRGLSQPDCFLSTDLVIKKAIADVDDQKQLIESLSPWGSYATFNCWNSQS</sequence>
<dbReference type="GO" id="GO:0043565">
    <property type="term" value="F:sequence-specific DNA binding"/>
    <property type="evidence" value="ECO:0007669"/>
    <property type="project" value="InterPro"/>
</dbReference>
<dbReference type="GO" id="GO:0008168">
    <property type="term" value="F:methyltransferase activity"/>
    <property type="evidence" value="ECO:0007669"/>
    <property type="project" value="UniProtKB-KW"/>
</dbReference>
<dbReference type="Gene3D" id="1.10.1670.10">
    <property type="entry name" value="Helix-hairpin-Helix base-excision DNA repair enzymes (C-terminal)"/>
    <property type="match status" value="1"/>
</dbReference>
<dbReference type="SMART" id="SM01009">
    <property type="entry name" value="AlkA_N"/>
    <property type="match status" value="1"/>
</dbReference>
<keyword evidence="7" id="KW-0805">Transcription regulation</keyword>
<dbReference type="Gene3D" id="1.10.340.30">
    <property type="entry name" value="Hypothetical protein, domain 2"/>
    <property type="match status" value="1"/>
</dbReference>
<evidence type="ECO:0000313" key="13">
    <source>
        <dbReference type="EMBL" id="PWQ93414.1"/>
    </source>
</evidence>
<evidence type="ECO:0000256" key="11">
    <source>
        <dbReference type="ARBA" id="ARBA00023204"/>
    </source>
</evidence>
<dbReference type="OrthoDB" id="9811249at2"/>
<evidence type="ECO:0000256" key="5">
    <source>
        <dbReference type="ARBA" id="ARBA00022763"/>
    </source>
</evidence>
<dbReference type="GO" id="GO:0008725">
    <property type="term" value="F:DNA-3-methyladenine glycosylase activity"/>
    <property type="evidence" value="ECO:0007669"/>
    <property type="project" value="TreeGrafter"/>
</dbReference>
<feature type="domain" description="HTH araC/xylS-type" evidence="12">
    <location>
        <begin position="100"/>
        <end position="198"/>
    </location>
</feature>
<dbReference type="InterPro" id="IPR018060">
    <property type="entry name" value="HTH_AraC"/>
</dbReference>
<dbReference type="GO" id="GO:0032259">
    <property type="term" value="P:methylation"/>
    <property type="evidence" value="ECO:0007669"/>
    <property type="project" value="UniProtKB-KW"/>
</dbReference>
<evidence type="ECO:0000259" key="12">
    <source>
        <dbReference type="PROSITE" id="PS01124"/>
    </source>
</evidence>
<dbReference type="SUPFAM" id="SSF46689">
    <property type="entry name" value="Homeodomain-like"/>
    <property type="match status" value="2"/>
</dbReference>
<dbReference type="SMART" id="SM00342">
    <property type="entry name" value="HTH_ARAC"/>
    <property type="match status" value="1"/>
</dbReference>
<dbReference type="InterPro" id="IPR010316">
    <property type="entry name" value="AlkA_N"/>
</dbReference>
<dbReference type="GO" id="GO:0032993">
    <property type="term" value="C:protein-DNA complex"/>
    <property type="evidence" value="ECO:0007669"/>
    <property type="project" value="TreeGrafter"/>
</dbReference>
<dbReference type="Gene3D" id="3.30.310.20">
    <property type="entry name" value="DNA-3-methyladenine glycosylase AlkA, N-terminal domain"/>
    <property type="match status" value="1"/>
</dbReference>
<name>A0A317C479_9GAMM</name>
<evidence type="ECO:0000256" key="4">
    <source>
        <dbReference type="ARBA" id="ARBA00022723"/>
    </source>
</evidence>
<dbReference type="Pfam" id="PF12833">
    <property type="entry name" value="HTH_18"/>
    <property type="match status" value="1"/>
</dbReference>
<gene>
    <name evidence="13" type="ORF">DKT75_17435</name>
</gene>
<dbReference type="PROSITE" id="PS00041">
    <property type="entry name" value="HTH_ARAC_FAMILY_1"/>
    <property type="match status" value="1"/>
</dbReference>
<dbReference type="RefSeq" id="WP_109825174.1">
    <property type="nucleotide sequence ID" value="NZ_QGKL01000042.1"/>
</dbReference>
<evidence type="ECO:0000313" key="14">
    <source>
        <dbReference type="Proteomes" id="UP000245506"/>
    </source>
</evidence>
<dbReference type="InterPro" id="IPR004026">
    <property type="entry name" value="Ada_DNA_repair_Zn-bd"/>
</dbReference>
<accession>A0A317C479</accession>